<dbReference type="Pfam" id="PF05498">
    <property type="entry name" value="RALF"/>
    <property type="match status" value="1"/>
</dbReference>
<gene>
    <name evidence="6" type="ORF">SI8410_11015653</name>
</gene>
<protein>
    <submittedName>
        <fullName evidence="6">Uncharacterized protein</fullName>
    </submittedName>
</protein>
<feature type="signal peptide" evidence="5">
    <location>
        <begin position="1"/>
        <end position="24"/>
    </location>
</feature>
<reference evidence="6" key="1">
    <citation type="submission" date="2020-02" db="EMBL/GenBank/DDBJ databases">
        <authorList>
            <person name="Scholz U."/>
            <person name="Mascher M."/>
            <person name="Fiebig A."/>
        </authorList>
    </citation>
    <scope>NUCLEOTIDE SEQUENCE</scope>
</reference>
<evidence type="ECO:0000256" key="5">
    <source>
        <dbReference type="SAM" id="SignalP"/>
    </source>
</evidence>
<evidence type="ECO:0000256" key="3">
    <source>
        <dbReference type="ARBA" id="ARBA00022729"/>
    </source>
</evidence>
<keyword evidence="2" id="KW-0372">Hormone</keyword>
<organism evidence="6 7">
    <name type="scientific">Spirodela intermedia</name>
    <name type="common">Intermediate duckweed</name>
    <dbReference type="NCBI Taxonomy" id="51605"/>
    <lineage>
        <taxon>Eukaryota</taxon>
        <taxon>Viridiplantae</taxon>
        <taxon>Streptophyta</taxon>
        <taxon>Embryophyta</taxon>
        <taxon>Tracheophyta</taxon>
        <taxon>Spermatophyta</taxon>
        <taxon>Magnoliopsida</taxon>
        <taxon>Liliopsida</taxon>
        <taxon>Araceae</taxon>
        <taxon>Lemnoideae</taxon>
        <taxon>Spirodela</taxon>
    </lineage>
</organism>
<name>A0A7I8L6S7_SPIIN</name>
<accession>A0A7I8L6S7</accession>
<dbReference type="GO" id="GO:0005179">
    <property type="term" value="F:hormone activity"/>
    <property type="evidence" value="ECO:0007669"/>
    <property type="project" value="UniProtKB-KW"/>
</dbReference>
<comment type="similarity">
    <text evidence="1">Belongs to the plant rapid alkalinization factor (RALF) family.</text>
</comment>
<evidence type="ECO:0000313" key="6">
    <source>
        <dbReference type="EMBL" id="CAA7404975.1"/>
    </source>
</evidence>
<keyword evidence="3 5" id="KW-0732">Signal</keyword>
<keyword evidence="4" id="KW-1015">Disulfide bond</keyword>
<proteinExistence type="inferred from homology"/>
<dbReference type="GO" id="GO:0009506">
    <property type="term" value="C:plasmodesma"/>
    <property type="evidence" value="ECO:0007669"/>
    <property type="project" value="TreeGrafter"/>
</dbReference>
<dbReference type="PANTHER" id="PTHR33136">
    <property type="entry name" value="RAPID ALKALINIZATION FACTOR-LIKE"/>
    <property type="match status" value="1"/>
</dbReference>
<evidence type="ECO:0000256" key="2">
    <source>
        <dbReference type="ARBA" id="ARBA00022702"/>
    </source>
</evidence>
<sequence>MAPRFASLLFLLAVLVAELSGAASVPTLETAGLFKIASDGKDSLLEPSGECNGVIGKCIDEDAEMAMDSEVSRRGLQARFKYISYQALFKNRIPCNHRGYSYYNCNKSGAKRANPYRRGCTYITHCARILH</sequence>
<dbReference type="InterPro" id="IPR008801">
    <property type="entry name" value="RALF"/>
</dbReference>
<dbReference type="Proteomes" id="UP000663760">
    <property type="component" value="Chromosome 11"/>
</dbReference>
<evidence type="ECO:0000256" key="1">
    <source>
        <dbReference type="ARBA" id="ARBA00009178"/>
    </source>
</evidence>
<dbReference type="PANTHER" id="PTHR33136:SF89">
    <property type="entry name" value="PROTEIN RALF-LIKE 19"/>
    <property type="match status" value="1"/>
</dbReference>
<evidence type="ECO:0000256" key="4">
    <source>
        <dbReference type="ARBA" id="ARBA00023157"/>
    </source>
</evidence>
<dbReference type="AlphaFoldDB" id="A0A7I8L6S7"/>
<dbReference type="GO" id="GO:0019722">
    <property type="term" value="P:calcium-mediated signaling"/>
    <property type="evidence" value="ECO:0007669"/>
    <property type="project" value="TreeGrafter"/>
</dbReference>
<feature type="chain" id="PRO_5029680015" evidence="5">
    <location>
        <begin position="25"/>
        <end position="131"/>
    </location>
</feature>
<keyword evidence="7" id="KW-1185">Reference proteome</keyword>
<dbReference type="EMBL" id="LR746274">
    <property type="protein sequence ID" value="CAA7404975.1"/>
    <property type="molecule type" value="Genomic_DNA"/>
</dbReference>
<evidence type="ECO:0000313" key="7">
    <source>
        <dbReference type="Proteomes" id="UP000663760"/>
    </source>
</evidence>
<dbReference type="OrthoDB" id="1863600at2759"/>